<accession>A0AAD7CNS4</accession>
<sequence length="280" mass="30369">MLSSAQCILALLSLSLFAYQTTPPYGYDLIMLLIRLGLLTIVFATKLNHANQIPTMGPCTIQGTALFGHPLATAPAGVASTSLLLSMTLVAYCSYLTAALVTTEAVDLGFLGIPIVLGDVLVTRLIQWAKTLNLVFADNDKPTGEVIEHVLTIVDYVLYLRFSGYSDKPPSETPKKGGACYCCACFRPTWIYKELNTSFKSSLFPGFCFIQSPDTGEPGRLAPQVQDSAVEGGGVHGEARNTDEDDILMTFDDLMWPLRCRKVRGESEGRTKAGLGRIDT</sequence>
<dbReference type="AlphaFoldDB" id="A0AAD7CNS4"/>
<dbReference type="EMBL" id="JARKIE010000312">
    <property type="protein sequence ID" value="KAJ7655400.1"/>
    <property type="molecule type" value="Genomic_DNA"/>
</dbReference>
<keyword evidence="3" id="KW-1185">Reference proteome</keyword>
<evidence type="ECO:0000256" key="1">
    <source>
        <dbReference type="SAM" id="SignalP"/>
    </source>
</evidence>
<feature type="signal peptide" evidence="1">
    <location>
        <begin position="1"/>
        <end position="20"/>
    </location>
</feature>
<dbReference type="Proteomes" id="UP001221757">
    <property type="component" value="Unassembled WGS sequence"/>
</dbReference>
<gene>
    <name evidence="2" type="ORF">B0H17DRAFT_1146512</name>
</gene>
<feature type="chain" id="PRO_5042183816" evidence="1">
    <location>
        <begin position="21"/>
        <end position="280"/>
    </location>
</feature>
<protein>
    <submittedName>
        <fullName evidence="2">Uncharacterized protein</fullName>
    </submittedName>
</protein>
<comment type="caution">
    <text evidence="2">The sequence shown here is derived from an EMBL/GenBank/DDBJ whole genome shotgun (WGS) entry which is preliminary data.</text>
</comment>
<organism evidence="2 3">
    <name type="scientific">Mycena rosella</name>
    <name type="common">Pink bonnet</name>
    <name type="synonym">Agaricus rosellus</name>
    <dbReference type="NCBI Taxonomy" id="1033263"/>
    <lineage>
        <taxon>Eukaryota</taxon>
        <taxon>Fungi</taxon>
        <taxon>Dikarya</taxon>
        <taxon>Basidiomycota</taxon>
        <taxon>Agaricomycotina</taxon>
        <taxon>Agaricomycetes</taxon>
        <taxon>Agaricomycetidae</taxon>
        <taxon>Agaricales</taxon>
        <taxon>Marasmiineae</taxon>
        <taxon>Mycenaceae</taxon>
        <taxon>Mycena</taxon>
    </lineage>
</organism>
<name>A0AAD7CNS4_MYCRO</name>
<reference evidence="2" key="1">
    <citation type="submission" date="2023-03" db="EMBL/GenBank/DDBJ databases">
        <title>Massive genome expansion in bonnet fungi (Mycena s.s.) driven by repeated elements and novel gene families across ecological guilds.</title>
        <authorList>
            <consortium name="Lawrence Berkeley National Laboratory"/>
            <person name="Harder C.B."/>
            <person name="Miyauchi S."/>
            <person name="Viragh M."/>
            <person name="Kuo A."/>
            <person name="Thoen E."/>
            <person name="Andreopoulos B."/>
            <person name="Lu D."/>
            <person name="Skrede I."/>
            <person name="Drula E."/>
            <person name="Henrissat B."/>
            <person name="Morin E."/>
            <person name="Kohler A."/>
            <person name="Barry K."/>
            <person name="LaButti K."/>
            <person name="Morin E."/>
            <person name="Salamov A."/>
            <person name="Lipzen A."/>
            <person name="Mereny Z."/>
            <person name="Hegedus B."/>
            <person name="Baldrian P."/>
            <person name="Stursova M."/>
            <person name="Weitz H."/>
            <person name="Taylor A."/>
            <person name="Grigoriev I.V."/>
            <person name="Nagy L.G."/>
            <person name="Martin F."/>
            <person name="Kauserud H."/>
        </authorList>
    </citation>
    <scope>NUCLEOTIDE SEQUENCE</scope>
    <source>
        <strain evidence="2">CBHHK067</strain>
    </source>
</reference>
<keyword evidence="1" id="KW-0732">Signal</keyword>
<proteinExistence type="predicted"/>
<evidence type="ECO:0000313" key="3">
    <source>
        <dbReference type="Proteomes" id="UP001221757"/>
    </source>
</evidence>
<evidence type="ECO:0000313" key="2">
    <source>
        <dbReference type="EMBL" id="KAJ7655400.1"/>
    </source>
</evidence>